<reference evidence="1 2" key="1">
    <citation type="submission" date="2018-05" db="EMBL/GenBank/DDBJ databases">
        <title>Genomic Encyclopedia of Type Strains, Phase III (KMG-III): the genomes of soil and plant-associated and newly described type strains.</title>
        <authorList>
            <person name="Whitman W."/>
        </authorList>
    </citation>
    <scope>NUCLEOTIDE SEQUENCE [LARGE SCALE GENOMIC DNA]</scope>
    <source>
        <strain evidence="1 2">CECT 5696</strain>
    </source>
</reference>
<accession>A0A2V2YH29</accession>
<sequence length="330" mass="37683">MNYTERLMNTAKQYIASNKQPNWVFAYAGGSVGRGDADVYSDLNLYIVVASVEPVSIRKNVLYEDNTIQLNIQSWEGSSMMRAKPWDNRFLSEARIVYDPHGVFKALKPAVLEYFNSNEGRNRMLKQAKEKVEHYLQCLDSCLHTDDLVGASIAVQTAWLTAAHSVAWMRHGSCSNGRLLPIIQEEEPAIYDAFRAICMDEKGSTIDGSLMSLARYRQYLRELKGSSYMLEPIVDMQIARKVERMVVHGREVHIHWLLRKQALMCYIATEGGCWRFDEHYHNAPLTAQHALDRLGIRAYSSDQLSDLLRQVEWLIDQAKRAAAPVVHEIS</sequence>
<dbReference type="SUPFAM" id="SSF81301">
    <property type="entry name" value="Nucleotidyltransferase"/>
    <property type="match status" value="1"/>
</dbReference>
<comment type="caution">
    <text evidence="1">The sequence shown here is derived from an EMBL/GenBank/DDBJ whole genome shotgun (WGS) entry which is preliminary data.</text>
</comment>
<dbReference type="Proteomes" id="UP000246635">
    <property type="component" value="Unassembled WGS sequence"/>
</dbReference>
<organism evidence="1 2">
    <name type="scientific">Paenibacillus cellulosilyticus</name>
    <dbReference type="NCBI Taxonomy" id="375489"/>
    <lineage>
        <taxon>Bacteria</taxon>
        <taxon>Bacillati</taxon>
        <taxon>Bacillota</taxon>
        <taxon>Bacilli</taxon>
        <taxon>Bacillales</taxon>
        <taxon>Paenibacillaceae</taxon>
        <taxon>Paenibacillus</taxon>
    </lineage>
</organism>
<evidence type="ECO:0000313" key="1">
    <source>
        <dbReference type="EMBL" id="PWV90963.1"/>
    </source>
</evidence>
<dbReference type="AlphaFoldDB" id="A0A2V2YH29"/>
<proteinExistence type="predicted"/>
<dbReference type="EMBL" id="QGTQ01000039">
    <property type="protein sequence ID" value="PWV90963.1"/>
    <property type="molecule type" value="Genomic_DNA"/>
</dbReference>
<keyword evidence="2" id="KW-1185">Reference proteome</keyword>
<dbReference type="InterPro" id="IPR043519">
    <property type="entry name" value="NT_sf"/>
</dbReference>
<evidence type="ECO:0000313" key="2">
    <source>
        <dbReference type="Proteomes" id="UP000246635"/>
    </source>
</evidence>
<name>A0A2V2YH29_9BACL</name>
<gene>
    <name evidence="1" type="ORF">DFQ01_13913</name>
</gene>
<protein>
    <recommendedName>
        <fullName evidence="3">Nucleotidyltransferase-like protein</fullName>
    </recommendedName>
</protein>
<evidence type="ECO:0008006" key="3">
    <source>
        <dbReference type="Google" id="ProtNLM"/>
    </source>
</evidence>
<dbReference type="Gene3D" id="3.30.460.10">
    <property type="entry name" value="Beta Polymerase, domain 2"/>
    <property type="match status" value="1"/>
</dbReference>